<accession>A0AAD7KH47</accession>
<dbReference type="EC" id="2.7.11.1" evidence="2"/>
<dbReference type="Proteomes" id="UP001215598">
    <property type="component" value="Unassembled WGS sequence"/>
</dbReference>
<dbReference type="InterPro" id="IPR017441">
    <property type="entry name" value="Protein_kinase_ATP_BS"/>
</dbReference>
<evidence type="ECO:0000256" key="10">
    <source>
        <dbReference type="PROSITE-ProRule" id="PRU10141"/>
    </source>
</evidence>
<dbReference type="Pfam" id="PF00069">
    <property type="entry name" value="Pkinase"/>
    <property type="match status" value="1"/>
</dbReference>
<comment type="catalytic activity">
    <reaction evidence="9">
        <text>L-seryl-[protein] + ATP = O-phospho-L-seryl-[protein] + ADP + H(+)</text>
        <dbReference type="Rhea" id="RHEA:17989"/>
        <dbReference type="Rhea" id="RHEA-COMP:9863"/>
        <dbReference type="Rhea" id="RHEA-COMP:11604"/>
        <dbReference type="ChEBI" id="CHEBI:15378"/>
        <dbReference type="ChEBI" id="CHEBI:29999"/>
        <dbReference type="ChEBI" id="CHEBI:30616"/>
        <dbReference type="ChEBI" id="CHEBI:83421"/>
        <dbReference type="ChEBI" id="CHEBI:456216"/>
        <dbReference type="EC" id="2.7.11.1"/>
    </reaction>
</comment>
<evidence type="ECO:0000256" key="12">
    <source>
        <dbReference type="SAM" id="MobiDB-lite"/>
    </source>
</evidence>
<dbReference type="SMART" id="SM00220">
    <property type="entry name" value="S_TKc"/>
    <property type="match status" value="1"/>
</dbReference>
<dbReference type="GO" id="GO:0035556">
    <property type="term" value="P:intracellular signal transduction"/>
    <property type="evidence" value="ECO:0007669"/>
    <property type="project" value="TreeGrafter"/>
</dbReference>
<evidence type="ECO:0000256" key="11">
    <source>
        <dbReference type="RuleBase" id="RU000304"/>
    </source>
</evidence>
<dbReference type="InterPro" id="IPR011009">
    <property type="entry name" value="Kinase-like_dom_sf"/>
</dbReference>
<dbReference type="InterPro" id="IPR050236">
    <property type="entry name" value="Ser_Thr_kinase_AGC"/>
</dbReference>
<evidence type="ECO:0000256" key="1">
    <source>
        <dbReference type="ARBA" id="ARBA00010006"/>
    </source>
</evidence>
<evidence type="ECO:0000313" key="14">
    <source>
        <dbReference type="EMBL" id="KAJ7783113.1"/>
    </source>
</evidence>
<dbReference type="PANTHER" id="PTHR24356">
    <property type="entry name" value="SERINE/THREONINE-PROTEIN KINASE"/>
    <property type="match status" value="1"/>
</dbReference>
<evidence type="ECO:0000259" key="13">
    <source>
        <dbReference type="PROSITE" id="PS50011"/>
    </source>
</evidence>
<dbReference type="CDD" id="cd05581">
    <property type="entry name" value="STKc_PDK1"/>
    <property type="match status" value="1"/>
</dbReference>
<evidence type="ECO:0000256" key="2">
    <source>
        <dbReference type="ARBA" id="ARBA00012513"/>
    </source>
</evidence>
<keyword evidence="6 14" id="KW-0418">Kinase</keyword>
<keyword evidence="15" id="KW-1185">Reference proteome</keyword>
<evidence type="ECO:0000313" key="15">
    <source>
        <dbReference type="Proteomes" id="UP001215598"/>
    </source>
</evidence>
<keyword evidence="4" id="KW-0808">Transferase</keyword>
<dbReference type="InterPro" id="IPR000719">
    <property type="entry name" value="Prot_kinase_dom"/>
</dbReference>
<dbReference type="GO" id="GO:0004674">
    <property type="term" value="F:protein serine/threonine kinase activity"/>
    <property type="evidence" value="ECO:0007669"/>
    <property type="project" value="UniProtKB-KW"/>
</dbReference>
<feature type="region of interest" description="Disordered" evidence="12">
    <location>
        <begin position="1"/>
        <end position="53"/>
    </location>
</feature>
<dbReference type="SUPFAM" id="SSF56112">
    <property type="entry name" value="Protein kinase-like (PK-like)"/>
    <property type="match status" value="1"/>
</dbReference>
<evidence type="ECO:0000256" key="7">
    <source>
        <dbReference type="ARBA" id="ARBA00022840"/>
    </source>
</evidence>
<reference evidence="14" key="1">
    <citation type="submission" date="2023-03" db="EMBL/GenBank/DDBJ databases">
        <title>Massive genome expansion in bonnet fungi (Mycena s.s.) driven by repeated elements and novel gene families across ecological guilds.</title>
        <authorList>
            <consortium name="Lawrence Berkeley National Laboratory"/>
            <person name="Harder C.B."/>
            <person name="Miyauchi S."/>
            <person name="Viragh M."/>
            <person name="Kuo A."/>
            <person name="Thoen E."/>
            <person name="Andreopoulos B."/>
            <person name="Lu D."/>
            <person name="Skrede I."/>
            <person name="Drula E."/>
            <person name="Henrissat B."/>
            <person name="Morin E."/>
            <person name="Kohler A."/>
            <person name="Barry K."/>
            <person name="LaButti K."/>
            <person name="Morin E."/>
            <person name="Salamov A."/>
            <person name="Lipzen A."/>
            <person name="Mereny Z."/>
            <person name="Hegedus B."/>
            <person name="Baldrian P."/>
            <person name="Stursova M."/>
            <person name="Weitz H."/>
            <person name="Taylor A."/>
            <person name="Grigoriev I.V."/>
            <person name="Nagy L.G."/>
            <person name="Martin F."/>
            <person name="Kauserud H."/>
        </authorList>
    </citation>
    <scope>NUCLEOTIDE SEQUENCE</scope>
    <source>
        <strain evidence="14">CBHHK182m</strain>
    </source>
</reference>
<sequence length="429" mass="47802">MGHPSRPEPTLGDFSRNPSVISADSNEEAETLTSPPRRIRAFSGPRSPLRSPADKAAKLYSGHLHPDFGYKEPALDTSTTSLLDGKSVSTSLVKPSLRDFKFGRTLGEGAYSTVKLATCRTDGKQYAVKIMFKVHLTWARKLKIPNAEHRALQRLNGHPGIVTLHHAFQDDLSFYLVIELATRGEMRSIISRLGSLSTRCTQYYGAQIVDALEYMHSKDVIHRDLKPENILLDDDFRIKIADFGTGKILENGDQRATTFVGTAQYQAPELLDLNETTKSSDYWALGCIVYQMISGRFAFNSLSDYLTWQKIKKVEYEYPSGFDEQAKDLVRKLLVRDAVKRLGAGFPGTPNDTEALKSHAFFTPIVWASLWTDPPPPLEAGLFKKEDLDPANAAWDDLVGSIDEGDAIEWAADALDSRSIECLDVRSSR</sequence>
<dbReference type="GO" id="GO:0005524">
    <property type="term" value="F:ATP binding"/>
    <property type="evidence" value="ECO:0007669"/>
    <property type="project" value="UniProtKB-UniRule"/>
</dbReference>
<dbReference type="PROSITE" id="PS00107">
    <property type="entry name" value="PROTEIN_KINASE_ATP"/>
    <property type="match status" value="1"/>
</dbReference>
<dbReference type="FunFam" id="1.10.510.10:FF:000833">
    <property type="entry name" value="AGC family protein kinase"/>
    <property type="match status" value="1"/>
</dbReference>
<evidence type="ECO:0000256" key="9">
    <source>
        <dbReference type="ARBA" id="ARBA00048679"/>
    </source>
</evidence>
<comment type="caution">
    <text evidence="14">The sequence shown here is derived from an EMBL/GenBank/DDBJ whole genome shotgun (WGS) entry which is preliminary data.</text>
</comment>
<comment type="catalytic activity">
    <reaction evidence="8">
        <text>L-threonyl-[protein] + ATP = O-phospho-L-threonyl-[protein] + ADP + H(+)</text>
        <dbReference type="Rhea" id="RHEA:46608"/>
        <dbReference type="Rhea" id="RHEA-COMP:11060"/>
        <dbReference type="Rhea" id="RHEA-COMP:11605"/>
        <dbReference type="ChEBI" id="CHEBI:15378"/>
        <dbReference type="ChEBI" id="CHEBI:30013"/>
        <dbReference type="ChEBI" id="CHEBI:30616"/>
        <dbReference type="ChEBI" id="CHEBI:61977"/>
        <dbReference type="ChEBI" id="CHEBI:456216"/>
        <dbReference type="EC" id="2.7.11.1"/>
    </reaction>
</comment>
<dbReference type="PROSITE" id="PS00108">
    <property type="entry name" value="PROTEIN_KINASE_ST"/>
    <property type="match status" value="1"/>
</dbReference>
<organism evidence="14 15">
    <name type="scientific">Mycena metata</name>
    <dbReference type="NCBI Taxonomy" id="1033252"/>
    <lineage>
        <taxon>Eukaryota</taxon>
        <taxon>Fungi</taxon>
        <taxon>Dikarya</taxon>
        <taxon>Basidiomycota</taxon>
        <taxon>Agaricomycotina</taxon>
        <taxon>Agaricomycetes</taxon>
        <taxon>Agaricomycetidae</taxon>
        <taxon>Agaricales</taxon>
        <taxon>Marasmiineae</taxon>
        <taxon>Mycenaceae</taxon>
        <taxon>Mycena</taxon>
    </lineage>
</organism>
<keyword evidence="7 10" id="KW-0067">ATP-binding</keyword>
<keyword evidence="5 10" id="KW-0547">Nucleotide-binding</keyword>
<evidence type="ECO:0000256" key="4">
    <source>
        <dbReference type="ARBA" id="ARBA00022679"/>
    </source>
</evidence>
<dbReference type="EMBL" id="JARKIB010000003">
    <property type="protein sequence ID" value="KAJ7783113.1"/>
    <property type="molecule type" value="Genomic_DNA"/>
</dbReference>
<dbReference type="InterPro" id="IPR039046">
    <property type="entry name" value="PDPK1"/>
</dbReference>
<keyword evidence="3 11" id="KW-0723">Serine/threonine-protein kinase</keyword>
<evidence type="ECO:0000256" key="3">
    <source>
        <dbReference type="ARBA" id="ARBA00022527"/>
    </source>
</evidence>
<comment type="similarity">
    <text evidence="1">Belongs to the protein kinase superfamily. AGC Ser/Thr protein kinase family. PDPK1 subfamily.</text>
</comment>
<feature type="binding site" evidence="10">
    <location>
        <position position="129"/>
    </location>
    <ligand>
        <name>ATP</name>
        <dbReference type="ChEBI" id="CHEBI:30616"/>
    </ligand>
</feature>
<dbReference type="PANTHER" id="PTHR24356:SF163">
    <property type="entry name" value="3-PHOSPHOINOSITIDE-DEPENDENT PROTEIN KINASE 1-RELATED"/>
    <property type="match status" value="1"/>
</dbReference>
<dbReference type="PROSITE" id="PS50011">
    <property type="entry name" value="PROTEIN_KINASE_DOM"/>
    <property type="match status" value="1"/>
</dbReference>
<dbReference type="AlphaFoldDB" id="A0AAD7KH47"/>
<dbReference type="Gene3D" id="3.30.200.20">
    <property type="entry name" value="Phosphorylase Kinase, domain 1"/>
    <property type="match status" value="1"/>
</dbReference>
<name>A0AAD7KH47_9AGAR</name>
<gene>
    <name evidence="14" type="ORF">B0H16DRAFT_1495400</name>
</gene>
<dbReference type="Gene3D" id="1.10.510.10">
    <property type="entry name" value="Transferase(Phosphotransferase) domain 1"/>
    <property type="match status" value="1"/>
</dbReference>
<evidence type="ECO:0000256" key="5">
    <source>
        <dbReference type="ARBA" id="ARBA00022741"/>
    </source>
</evidence>
<dbReference type="FunFam" id="3.30.200.20:FF:000042">
    <property type="entry name" value="Aurora kinase A"/>
    <property type="match status" value="1"/>
</dbReference>
<feature type="domain" description="Protein kinase" evidence="13">
    <location>
        <begin position="100"/>
        <end position="362"/>
    </location>
</feature>
<protein>
    <recommendedName>
        <fullName evidence="2">non-specific serine/threonine protein kinase</fullName>
        <ecNumber evidence="2">2.7.11.1</ecNumber>
    </recommendedName>
</protein>
<dbReference type="InterPro" id="IPR008271">
    <property type="entry name" value="Ser/Thr_kinase_AS"/>
</dbReference>
<evidence type="ECO:0000256" key="8">
    <source>
        <dbReference type="ARBA" id="ARBA00047899"/>
    </source>
</evidence>
<evidence type="ECO:0000256" key="6">
    <source>
        <dbReference type="ARBA" id="ARBA00022777"/>
    </source>
</evidence>
<proteinExistence type="inferred from homology"/>